<feature type="domain" description="C2H2-type" evidence="14">
    <location>
        <begin position="339"/>
        <end position="366"/>
    </location>
</feature>
<evidence type="ECO:0000313" key="16">
    <source>
        <dbReference type="Proteomes" id="UP000694906"/>
    </source>
</evidence>
<evidence type="ECO:0000256" key="9">
    <source>
        <dbReference type="ARBA" id="ARBA00023125"/>
    </source>
</evidence>
<dbReference type="Pfam" id="PF00096">
    <property type="entry name" value="zf-C2H2"/>
    <property type="match status" value="6"/>
</dbReference>
<evidence type="ECO:0000259" key="15">
    <source>
        <dbReference type="PROSITE" id="PS50805"/>
    </source>
</evidence>
<gene>
    <name evidence="17" type="primary">Znf599</name>
</gene>
<dbReference type="InterPro" id="IPR013087">
    <property type="entry name" value="Znf_C2H2_type"/>
</dbReference>
<dbReference type="GO" id="GO:0008270">
    <property type="term" value="F:zinc ion binding"/>
    <property type="evidence" value="ECO:0007669"/>
    <property type="project" value="UniProtKB-KW"/>
</dbReference>
<dbReference type="FunFam" id="3.30.160.60:FF:000710">
    <property type="entry name" value="Zinc finger protein 768"/>
    <property type="match status" value="1"/>
</dbReference>
<dbReference type="FunFam" id="3.30.160.60:FF:001187">
    <property type="entry name" value="Zinc finger protein 599"/>
    <property type="match status" value="1"/>
</dbReference>
<dbReference type="RefSeq" id="XP_004858937.2">
    <property type="nucleotide sequence ID" value="XM_004858880.3"/>
</dbReference>
<feature type="region of interest" description="Disordered" evidence="13">
    <location>
        <begin position="127"/>
        <end position="156"/>
    </location>
</feature>
<dbReference type="GO" id="GO:0001817">
    <property type="term" value="P:regulation of cytokine production"/>
    <property type="evidence" value="ECO:0007669"/>
    <property type="project" value="TreeGrafter"/>
</dbReference>
<comment type="subcellular location">
    <subcellularLocation>
        <location evidence="2">Nucleus</location>
    </subcellularLocation>
</comment>
<feature type="domain" description="KRAB" evidence="15">
    <location>
        <begin position="9"/>
        <end position="80"/>
    </location>
</feature>
<evidence type="ECO:0000256" key="2">
    <source>
        <dbReference type="ARBA" id="ARBA00004123"/>
    </source>
</evidence>
<evidence type="ECO:0000256" key="1">
    <source>
        <dbReference type="ARBA" id="ARBA00003767"/>
    </source>
</evidence>
<evidence type="ECO:0000256" key="13">
    <source>
        <dbReference type="SAM" id="MobiDB-lite"/>
    </source>
</evidence>
<dbReference type="Gene3D" id="3.30.160.60">
    <property type="entry name" value="Classic Zinc Finger"/>
    <property type="match status" value="9"/>
</dbReference>
<dbReference type="GO" id="GO:0002682">
    <property type="term" value="P:regulation of immune system process"/>
    <property type="evidence" value="ECO:0007669"/>
    <property type="project" value="TreeGrafter"/>
</dbReference>
<dbReference type="Proteomes" id="UP000694906">
    <property type="component" value="Unplaced"/>
</dbReference>
<evidence type="ECO:0000256" key="7">
    <source>
        <dbReference type="ARBA" id="ARBA00022833"/>
    </source>
</evidence>
<dbReference type="PROSITE" id="PS50805">
    <property type="entry name" value="KRAB"/>
    <property type="match status" value="1"/>
</dbReference>
<dbReference type="FunFam" id="3.30.160.60:FF:000877">
    <property type="entry name" value="zinc finger protein 599"/>
    <property type="match status" value="1"/>
</dbReference>
<dbReference type="InterPro" id="IPR001909">
    <property type="entry name" value="KRAB"/>
</dbReference>
<evidence type="ECO:0000256" key="5">
    <source>
        <dbReference type="ARBA" id="ARBA00022737"/>
    </source>
</evidence>
<dbReference type="FunFam" id="3.30.160.60:FF:001530">
    <property type="entry name" value="Zinc finger protein 268"/>
    <property type="match status" value="1"/>
</dbReference>
<dbReference type="PROSITE" id="PS50157">
    <property type="entry name" value="ZINC_FINGER_C2H2_2"/>
    <property type="match status" value="8"/>
</dbReference>
<feature type="domain" description="C2H2-type" evidence="14">
    <location>
        <begin position="227"/>
        <end position="254"/>
    </location>
</feature>
<dbReference type="Gene3D" id="6.10.140.140">
    <property type="match status" value="1"/>
</dbReference>
<dbReference type="AlphaFoldDB" id="A0AAX6PSP5"/>
<feature type="domain" description="C2H2-type" evidence="14">
    <location>
        <begin position="283"/>
        <end position="310"/>
    </location>
</feature>
<dbReference type="FunFam" id="3.30.160.60:FF:000348">
    <property type="entry name" value="zinc finger protein 260"/>
    <property type="match status" value="1"/>
</dbReference>
<keyword evidence="7" id="KW-0862">Zinc</keyword>
<dbReference type="FunFam" id="3.30.160.60:FF:000099">
    <property type="entry name" value="Zinc finger protein 79"/>
    <property type="match status" value="1"/>
</dbReference>
<evidence type="ECO:0000256" key="6">
    <source>
        <dbReference type="ARBA" id="ARBA00022771"/>
    </source>
</evidence>
<evidence type="ECO:0000256" key="4">
    <source>
        <dbReference type="ARBA" id="ARBA00022723"/>
    </source>
</evidence>
<keyword evidence="6 12" id="KW-0863">Zinc-finger</keyword>
<evidence type="ECO:0000256" key="10">
    <source>
        <dbReference type="ARBA" id="ARBA00023163"/>
    </source>
</evidence>
<dbReference type="PROSITE" id="PS00028">
    <property type="entry name" value="ZINC_FINGER_C2H2_1"/>
    <property type="match status" value="8"/>
</dbReference>
<dbReference type="SUPFAM" id="SSF57667">
    <property type="entry name" value="beta-beta-alpha zinc fingers"/>
    <property type="match status" value="5"/>
</dbReference>
<comment type="similarity">
    <text evidence="3">Belongs to the krueppel C2H2-type zinc-finger protein family.</text>
</comment>
<dbReference type="GO" id="GO:0005654">
    <property type="term" value="C:nucleoplasm"/>
    <property type="evidence" value="ECO:0007669"/>
    <property type="project" value="UniProtKB-ARBA"/>
</dbReference>
<comment type="function">
    <text evidence="1">May be involved in transcriptional regulation.</text>
</comment>
<keyword evidence="8" id="KW-0805">Transcription regulation</keyword>
<dbReference type="PANTHER" id="PTHR24399">
    <property type="entry name" value="ZINC FINGER AND BTB DOMAIN-CONTAINING"/>
    <property type="match status" value="1"/>
</dbReference>
<accession>A0AAX6PSP5</accession>
<evidence type="ECO:0000313" key="17">
    <source>
        <dbReference type="RefSeq" id="XP_004858937.2"/>
    </source>
</evidence>
<keyword evidence="10" id="KW-0804">Transcription</keyword>
<keyword evidence="11" id="KW-0539">Nucleus</keyword>
<dbReference type="GO" id="GO:0001227">
    <property type="term" value="F:DNA-binding transcription repressor activity, RNA polymerase II-specific"/>
    <property type="evidence" value="ECO:0007669"/>
    <property type="project" value="TreeGrafter"/>
</dbReference>
<evidence type="ECO:0000256" key="8">
    <source>
        <dbReference type="ARBA" id="ARBA00023015"/>
    </source>
</evidence>
<dbReference type="GeneID" id="101714791"/>
<organism evidence="16 17">
    <name type="scientific">Heterocephalus glaber</name>
    <name type="common">Naked mole rat</name>
    <dbReference type="NCBI Taxonomy" id="10181"/>
    <lineage>
        <taxon>Eukaryota</taxon>
        <taxon>Metazoa</taxon>
        <taxon>Chordata</taxon>
        <taxon>Craniata</taxon>
        <taxon>Vertebrata</taxon>
        <taxon>Euteleostomi</taxon>
        <taxon>Mammalia</taxon>
        <taxon>Eutheria</taxon>
        <taxon>Euarchontoglires</taxon>
        <taxon>Glires</taxon>
        <taxon>Rodentia</taxon>
        <taxon>Hystricomorpha</taxon>
        <taxon>Bathyergidae</taxon>
        <taxon>Heterocephalus</taxon>
    </lineage>
</organism>
<feature type="domain" description="C2H2-type" evidence="14">
    <location>
        <begin position="255"/>
        <end position="282"/>
    </location>
</feature>
<dbReference type="SMART" id="SM00355">
    <property type="entry name" value="ZnF_C2H2"/>
    <property type="match status" value="8"/>
</dbReference>
<name>A0AAX6PSP5_HETGA</name>
<dbReference type="PANTHER" id="PTHR24399:SF75">
    <property type="entry name" value="ZFP14 ZINC FINGER PROTEIN-RELATED"/>
    <property type="match status" value="1"/>
</dbReference>
<feature type="domain" description="C2H2-type" evidence="14">
    <location>
        <begin position="311"/>
        <end position="338"/>
    </location>
</feature>
<dbReference type="Pfam" id="PF13465">
    <property type="entry name" value="zf-H2C2_2"/>
    <property type="match status" value="1"/>
</dbReference>
<dbReference type="KEGG" id="hgl:101714791"/>
<keyword evidence="16" id="KW-1185">Reference proteome</keyword>
<dbReference type="GO" id="GO:0000978">
    <property type="term" value="F:RNA polymerase II cis-regulatory region sequence-specific DNA binding"/>
    <property type="evidence" value="ECO:0007669"/>
    <property type="project" value="TreeGrafter"/>
</dbReference>
<sequence length="439" mass="50155">MAAPALALVSFEDVAVTFTGEEWRHLDLTQRTLYQEVMLETCELLVSLGCPVPKAELMYPLEYGQGLWMVKRGLLQHTCTGEKAKLDTTEPSDSQLVFSKESSYQEQLIQRSSRDSRLGQATHEERLLEMQEGNLRPGTDLSKETCSGKQSHKHDDLKTSDNLCLRVLQEQVIAQDAIRDHGSEKPGKDHVIDPKNKPYKCKECGKAFGKNWALTQHQQIHTGVKPYECNECEKAFKRRSHLTEHQHIHSTEKPFLCKECGKAFYYSSSIAQHMRIHTGKKLYECTDCGKAFTHRSTFIRHNMTHTGEKPFICKECGKAFCRNSSFTQHMRIHTGEKPYECSECARAFAHCSTFIRHKRTHKGEKPFECKECGKAFCDSSSLIQHMRSHTGEKPYECNECGKAFTQHFAFIGHKRSHTGVKPLKCKECPKSFSYSSSFI</sequence>
<evidence type="ECO:0000256" key="3">
    <source>
        <dbReference type="ARBA" id="ARBA00006991"/>
    </source>
</evidence>
<dbReference type="Pfam" id="PF01352">
    <property type="entry name" value="KRAB"/>
    <property type="match status" value="1"/>
</dbReference>
<dbReference type="FunFam" id="3.30.160.60:FF:002017">
    <property type="entry name" value="Zinc finger protein 599"/>
    <property type="match status" value="1"/>
</dbReference>
<feature type="domain" description="C2H2-type" evidence="14">
    <location>
        <begin position="395"/>
        <end position="422"/>
    </location>
</feature>
<keyword evidence="5" id="KW-0677">Repeat</keyword>
<reference evidence="17" key="1">
    <citation type="submission" date="2025-08" db="UniProtKB">
        <authorList>
            <consortium name="RefSeq"/>
        </authorList>
    </citation>
    <scope>IDENTIFICATION</scope>
</reference>
<evidence type="ECO:0000256" key="12">
    <source>
        <dbReference type="PROSITE-ProRule" id="PRU00042"/>
    </source>
</evidence>
<protein>
    <submittedName>
        <fullName evidence="17">Zinc finger protein 599</fullName>
    </submittedName>
</protein>
<evidence type="ECO:0000259" key="14">
    <source>
        <dbReference type="PROSITE" id="PS50157"/>
    </source>
</evidence>
<feature type="domain" description="C2H2-type" evidence="14">
    <location>
        <begin position="367"/>
        <end position="394"/>
    </location>
</feature>
<dbReference type="InterPro" id="IPR036236">
    <property type="entry name" value="Znf_C2H2_sf"/>
</dbReference>
<dbReference type="SMART" id="SM00349">
    <property type="entry name" value="KRAB"/>
    <property type="match status" value="1"/>
</dbReference>
<evidence type="ECO:0000256" key="11">
    <source>
        <dbReference type="ARBA" id="ARBA00023242"/>
    </source>
</evidence>
<dbReference type="InterPro" id="IPR036051">
    <property type="entry name" value="KRAB_dom_sf"/>
</dbReference>
<dbReference type="CTD" id="148103"/>
<dbReference type="SUPFAM" id="SSF109640">
    <property type="entry name" value="KRAB domain (Kruppel-associated box)"/>
    <property type="match status" value="1"/>
</dbReference>
<dbReference type="FunFam" id="3.30.160.60:FF:000295">
    <property type="entry name" value="zinc finger protein 19"/>
    <property type="match status" value="1"/>
</dbReference>
<dbReference type="CDD" id="cd07765">
    <property type="entry name" value="KRAB_A-box"/>
    <property type="match status" value="1"/>
</dbReference>
<proteinExistence type="inferred from homology"/>
<feature type="domain" description="C2H2-type" evidence="14">
    <location>
        <begin position="199"/>
        <end position="226"/>
    </location>
</feature>
<keyword evidence="4" id="KW-0479">Metal-binding</keyword>
<keyword evidence="9" id="KW-0238">DNA-binding</keyword>